<dbReference type="AlphaFoldDB" id="A0A834P5Z1"/>
<dbReference type="EMBL" id="JACSDY010000004">
    <property type="protein sequence ID" value="KAF7429632.1"/>
    <property type="molecule type" value="Genomic_DNA"/>
</dbReference>
<reference evidence="2" key="1">
    <citation type="journal article" date="2020" name="G3 (Bethesda)">
        <title>High-Quality Assemblies for Three Invasive Social Wasps from the &lt;i&gt;Vespula&lt;/i&gt; Genus.</title>
        <authorList>
            <person name="Harrop T.W.R."/>
            <person name="Guhlin J."/>
            <person name="McLaughlin G.M."/>
            <person name="Permina E."/>
            <person name="Stockwell P."/>
            <person name="Gilligan J."/>
            <person name="Le Lec M.F."/>
            <person name="Gruber M.A.M."/>
            <person name="Quinn O."/>
            <person name="Lovegrove M."/>
            <person name="Duncan E.J."/>
            <person name="Remnant E.J."/>
            <person name="Van Eeckhoven J."/>
            <person name="Graham B."/>
            <person name="Knapp R.A."/>
            <person name="Langford K.W."/>
            <person name="Kronenberg Z."/>
            <person name="Press M.O."/>
            <person name="Eacker S.M."/>
            <person name="Wilson-Rankin E.E."/>
            <person name="Purcell J."/>
            <person name="Lester P.J."/>
            <person name="Dearden P.K."/>
        </authorList>
    </citation>
    <scope>NUCLEOTIDE SEQUENCE</scope>
    <source>
        <strain evidence="2">Volc-1</strain>
    </source>
</reference>
<protein>
    <submittedName>
        <fullName evidence="2">Uncharacterized protein</fullName>
    </submittedName>
</protein>
<keyword evidence="3" id="KW-1185">Reference proteome</keyword>
<proteinExistence type="predicted"/>
<comment type="caution">
    <text evidence="2">The sequence shown here is derived from an EMBL/GenBank/DDBJ whole genome shotgun (WGS) entry which is preliminary data.</text>
</comment>
<name>A0A834P5Z1_VESPE</name>
<dbReference type="Proteomes" id="UP000600918">
    <property type="component" value="Unassembled WGS sequence"/>
</dbReference>
<sequence length="176" mass="19587">MSTTFIDSVTAAMTAVLPRGGTRVGSVSGPVPGGDDVPEEEKGLARRNINISYIAYKHTTGMRINLRFTVILSQIKPPGNGLRASYEGVSDIREHPKPMISPRASPLEPVQRYGSSELRGRRSTVDGFREIRLEFSFLKEKDSNVSTNVLLAFDEISTSMYRVTKNRNKRLVLEKM</sequence>
<gene>
    <name evidence="2" type="ORF">H0235_006030</name>
</gene>
<accession>A0A834P5Z1</accession>
<feature type="region of interest" description="Disordered" evidence="1">
    <location>
        <begin position="97"/>
        <end position="118"/>
    </location>
</feature>
<evidence type="ECO:0000313" key="3">
    <source>
        <dbReference type="Proteomes" id="UP000600918"/>
    </source>
</evidence>
<organism evidence="2 3">
    <name type="scientific">Vespula pensylvanica</name>
    <name type="common">Western yellow jacket</name>
    <name type="synonym">Wasp</name>
    <dbReference type="NCBI Taxonomy" id="30213"/>
    <lineage>
        <taxon>Eukaryota</taxon>
        <taxon>Metazoa</taxon>
        <taxon>Ecdysozoa</taxon>
        <taxon>Arthropoda</taxon>
        <taxon>Hexapoda</taxon>
        <taxon>Insecta</taxon>
        <taxon>Pterygota</taxon>
        <taxon>Neoptera</taxon>
        <taxon>Endopterygota</taxon>
        <taxon>Hymenoptera</taxon>
        <taxon>Apocrita</taxon>
        <taxon>Aculeata</taxon>
        <taxon>Vespoidea</taxon>
        <taxon>Vespidae</taxon>
        <taxon>Vespinae</taxon>
        <taxon>Vespula</taxon>
    </lineage>
</organism>
<evidence type="ECO:0000313" key="2">
    <source>
        <dbReference type="EMBL" id="KAF7429632.1"/>
    </source>
</evidence>
<evidence type="ECO:0000256" key="1">
    <source>
        <dbReference type="SAM" id="MobiDB-lite"/>
    </source>
</evidence>